<dbReference type="AlphaFoldDB" id="A0AAW0DMQ2"/>
<gene>
    <name evidence="1" type="ORF">VNI00_003802</name>
</gene>
<name>A0AAW0DMQ2_9AGAR</name>
<evidence type="ECO:0000313" key="2">
    <source>
        <dbReference type="Proteomes" id="UP001383192"/>
    </source>
</evidence>
<organism evidence="1 2">
    <name type="scientific">Paramarasmius palmivorus</name>
    <dbReference type="NCBI Taxonomy" id="297713"/>
    <lineage>
        <taxon>Eukaryota</taxon>
        <taxon>Fungi</taxon>
        <taxon>Dikarya</taxon>
        <taxon>Basidiomycota</taxon>
        <taxon>Agaricomycotina</taxon>
        <taxon>Agaricomycetes</taxon>
        <taxon>Agaricomycetidae</taxon>
        <taxon>Agaricales</taxon>
        <taxon>Marasmiineae</taxon>
        <taxon>Marasmiaceae</taxon>
        <taxon>Paramarasmius</taxon>
    </lineage>
</organism>
<accession>A0AAW0DMQ2</accession>
<proteinExistence type="predicted"/>
<dbReference type="EMBL" id="JAYKXP010000010">
    <property type="protein sequence ID" value="KAK7053183.1"/>
    <property type="molecule type" value="Genomic_DNA"/>
</dbReference>
<sequence length="500" mass="57838">MLTYDVIEQIIEALDLEDDLVTLTSYCLLNQEVYKRASMALYKILDFNVGEGMGPATPRCGRRAITHANQALYSACLPRNRHRVKKIAISGVSTNPFLGKYSLNNNTGSFVYARLQADLLADAFQLFDNIESIAFNVTSWSGFLNSRQIDPYCLQHTLRLLQCQGLTEKLRELLLNFEVCETDSVIKPLVHPNLRKLSLIDIPARDFDWFAITRPCSGLRELQLRSELYTSFDAGPRLMDSVERALMNLRNLRTLALGFLYTASDDHTFDVLSQLPQLENLCLEYRIIPRYRRSDPGFQGLPITFAPLRALKSFTLRYKEHDENAVYYRSIDICRWIKHVVSLSPLERLSYHPFYQPRTLNPKPKESWDLLVDHLADKHASTLRSLDLRAGFVRKRALRRLLVNCQQLEELSVATSRGALDSTFVHCARHVPRLLQARFELRTQRKDQKERNRITQVDEAERILKAALGLRRLIVNEEEFLGSWTLDEHRNLHYVTEKIE</sequence>
<dbReference type="InterPro" id="IPR032675">
    <property type="entry name" value="LRR_dom_sf"/>
</dbReference>
<dbReference type="Proteomes" id="UP001383192">
    <property type="component" value="Unassembled WGS sequence"/>
</dbReference>
<dbReference type="SUPFAM" id="SSF52047">
    <property type="entry name" value="RNI-like"/>
    <property type="match status" value="1"/>
</dbReference>
<reference evidence="1 2" key="1">
    <citation type="submission" date="2024-01" db="EMBL/GenBank/DDBJ databases">
        <title>A draft genome for a cacao thread blight-causing isolate of Paramarasmius palmivorus.</title>
        <authorList>
            <person name="Baruah I.K."/>
            <person name="Bukari Y."/>
            <person name="Amoako-Attah I."/>
            <person name="Meinhardt L.W."/>
            <person name="Bailey B.A."/>
            <person name="Cohen S.P."/>
        </authorList>
    </citation>
    <scope>NUCLEOTIDE SEQUENCE [LARGE SCALE GENOMIC DNA]</scope>
    <source>
        <strain evidence="1 2">GH-12</strain>
    </source>
</reference>
<evidence type="ECO:0000313" key="1">
    <source>
        <dbReference type="EMBL" id="KAK7053183.1"/>
    </source>
</evidence>
<evidence type="ECO:0008006" key="3">
    <source>
        <dbReference type="Google" id="ProtNLM"/>
    </source>
</evidence>
<dbReference type="Gene3D" id="3.80.10.10">
    <property type="entry name" value="Ribonuclease Inhibitor"/>
    <property type="match status" value="1"/>
</dbReference>
<keyword evidence="2" id="KW-1185">Reference proteome</keyword>
<comment type="caution">
    <text evidence="1">The sequence shown here is derived from an EMBL/GenBank/DDBJ whole genome shotgun (WGS) entry which is preliminary data.</text>
</comment>
<protein>
    <recommendedName>
        <fullName evidence="3">F-box domain-containing protein</fullName>
    </recommendedName>
</protein>